<evidence type="ECO:0000313" key="2">
    <source>
        <dbReference type="Proteomes" id="UP000298358"/>
    </source>
</evidence>
<protein>
    <submittedName>
        <fullName evidence="1">Uncharacterized protein</fullName>
    </submittedName>
</protein>
<reference evidence="1 2" key="1">
    <citation type="submission" date="2019-03" db="EMBL/GenBank/DDBJ databases">
        <title>Diversity of the mouse oral microbiome.</title>
        <authorList>
            <person name="Joseph S."/>
            <person name="Aduse-Opoku J."/>
            <person name="Curtis M."/>
            <person name="Wade W."/>
            <person name="Hashim A."/>
        </authorList>
    </citation>
    <scope>NUCLEOTIDE SEQUENCE [LARGE SCALE GENOMIC DNA]</scope>
    <source>
        <strain evidence="1 2">P1012</strain>
    </source>
</reference>
<dbReference type="OrthoDB" id="5067540at2"/>
<comment type="caution">
    <text evidence="1">The sequence shown here is derived from an EMBL/GenBank/DDBJ whole genome shotgun (WGS) entry which is preliminary data.</text>
</comment>
<proteinExistence type="predicted"/>
<dbReference type="RefSeq" id="WP_135114244.1">
    <property type="nucleotide sequence ID" value="NZ_JADGLL010000014.1"/>
</dbReference>
<evidence type="ECO:0000313" key="1">
    <source>
        <dbReference type="EMBL" id="TFU33066.1"/>
    </source>
</evidence>
<organism evidence="1 2">
    <name type="scientific">Microbacterium paludicola</name>
    <dbReference type="NCBI Taxonomy" id="300019"/>
    <lineage>
        <taxon>Bacteria</taxon>
        <taxon>Bacillati</taxon>
        <taxon>Actinomycetota</taxon>
        <taxon>Actinomycetes</taxon>
        <taxon>Micrococcales</taxon>
        <taxon>Microbacteriaceae</taxon>
        <taxon>Microbacterium</taxon>
    </lineage>
</organism>
<dbReference type="Proteomes" id="UP000298358">
    <property type="component" value="Unassembled WGS sequence"/>
</dbReference>
<dbReference type="EMBL" id="SPQB01000014">
    <property type="protein sequence ID" value="TFU33066.1"/>
    <property type="molecule type" value="Genomic_DNA"/>
</dbReference>
<accession>A0A4Y9FWZ2</accession>
<dbReference type="AlphaFoldDB" id="A0A4Y9FWZ2"/>
<sequence>MTAHSALLETIHTDWDLLHADAEHTYGALGTLSGAAVLELVQRPQSRESRDAVLHALIALSQSGHQAANRVLIRAFAPLAVRQARTTAALSDLEPGDAIATAIGALWETIATYKLERVSSVAGNIRGNMLSLLCSMSKRHRNQTWGEVVLPHEDLTIAAENIDPMPSEPTVTDTYRDLVDVLTWAIENETLTKDEVSLLVRFELTDDDAALEREQLAEQLGVSRAALYQRVSRLRRRVTAAIQEHVRTHGRW</sequence>
<keyword evidence="2" id="KW-1185">Reference proteome</keyword>
<gene>
    <name evidence="1" type="ORF">E4U02_07570</name>
</gene>
<name>A0A4Y9FWZ2_9MICO</name>